<protein>
    <submittedName>
        <fullName evidence="2 3">Uncharacterized protein</fullName>
    </submittedName>
</protein>
<proteinExistence type="predicted"/>
<feature type="transmembrane region" description="Helical" evidence="1">
    <location>
        <begin position="67"/>
        <end position="91"/>
    </location>
</feature>
<reference evidence="4" key="2">
    <citation type="submission" date="2012-11" db="EMBL/GenBank/DDBJ databases">
        <authorList>
            <person name="Kuo A."/>
            <person name="Curtis B.A."/>
            <person name="Tanifuji G."/>
            <person name="Burki F."/>
            <person name="Gruber A."/>
            <person name="Irimia M."/>
            <person name="Maruyama S."/>
            <person name="Arias M.C."/>
            <person name="Ball S.G."/>
            <person name="Gile G.H."/>
            <person name="Hirakawa Y."/>
            <person name="Hopkins J.F."/>
            <person name="Rensing S.A."/>
            <person name="Schmutz J."/>
            <person name="Symeonidi A."/>
            <person name="Elias M."/>
            <person name="Eveleigh R.J."/>
            <person name="Herman E.K."/>
            <person name="Klute M.J."/>
            <person name="Nakayama T."/>
            <person name="Obornik M."/>
            <person name="Reyes-Prieto A."/>
            <person name="Armbrust E.V."/>
            <person name="Aves S.J."/>
            <person name="Beiko R.G."/>
            <person name="Coutinho P."/>
            <person name="Dacks J.B."/>
            <person name="Durnford D.G."/>
            <person name="Fast N.M."/>
            <person name="Green B.R."/>
            <person name="Grisdale C."/>
            <person name="Hempe F."/>
            <person name="Henrissat B."/>
            <person name="Hoppner M.P."/>
            <person name="Ishida K.-I."/>
            <person name="Kim E."/>
            <person name="Koreny L."/>
            <person name="Kroth P.G."/>
            <person name="Liu Y."/>
            <person name="Malik S.-B."/>
            <person name="Maier U.G."/>
            <person name="McRose D."/>
            <person name="Mock T."/>
            <person name="Neilson J.A."/>
            <person name="Onodera N.T."/>
            <person name="Poole A.M."/>
            <person name="Pritham E.J."/>
            <person name="Richards T.A."/>
            <person name="Rocap G."/>
            <person name="Roy S.W."/>
            <person name="Sarai C."/>
            <person name="Schaack S."/>
            <person name="Shirato S."/>
            <person name="Slamovits C.H."/>
            <person name="Spencer D.F."/>
            <person name="Suzuki S."/>
            <person name="Worden A.Z."/>
            <person name="Zauner S."/>
            <person name="Barry K."/>
            <person name="Bell C."/>
            <person name="Bharti A.K."/>
            <person name="Crow J.A."/>
            <person name="Grimwood J."/>
            <person name="Kramer R."/>
            <person name="Lindquist E."/>
            <person name="Lucas S."/>
            <person name="Salamov A."/>
            <person name="McFadden G.I."/>
            <person name="Lane C.E."/>
            <person name="Keeling P.J."/>
            <person name="Gray M.W."/>
            <person name="Grigoriev I.V."/>
            <person name="Archibald J.M."/>
        </authorList>
    </citation>
    <scope>NUCLEOTIDE SEQUENCE</scope>
    <source>
        <strain evidence="4">CCMP2712</strain>
    </source>
</reference>
<dbReference type="EnsemblProtists" id="EKX37467">
    <property type="protein sequence ID" value="EKX37467"/>
    <property type="gene ID" value="GUITHDRAFT_116431"/>
</dbReference>
<evidence type="ECO:0000313" key="2">
    <source>
        <dbReference type="EMBL" id="EKX37467.1"/>
    </source>
</evidence>
<keyword evidence="1" id="KW-0812">Transmembrane</keyword>
<dbReference type="GeneID" id="17294184"/>
<keyword evidence="1" id="KW-0472">Membrane</keyword>
<dbReference type="KEGG" id="gtt:GUITHDRAFT_116431"/>
<feature type="transmembrane region" description="Helical" evidence="1">
    <location>
        <begin position="103"/>
        <end position="131"/>
    </location>
</feature>
<dbReference type="Proteomes" id="UP000011087">
    <property type="component" value="Unassembled WGS sequence"/>
</dbReference>
<dbReference type="AlphaFoldDB" id="L1IMZ4"/>
<feature type="transmembrane region" description="Helical" evidence="1">
    <location>
        <begin position="28"/>
        <end position="47"/>
    </location>
</feature>
<dbReference type="EMBL" id="JH993059">
    <property type="protein sequence ID" value="EKX37467.1"/>
    <property type="molecule type" value="Genomic_DNA"/>
</dbReference>
<reference evidence="3" key="3">
    <citation type="submission" date="2016-03" db="UniProtKB">
        <authorList>
            <consortium name="EnsemblProtists"/>
        </authorList>
    </citation>
    <scope>IDENTIFICATION</scope>
</reference>
<evidence type="ECO:0000256" key="1">
    <source>
        <dbReference type="SAM" id="Phobius"/>
    </source>
</evidence>
<accession>L1IMZ4</accession>
<keyword evidence="1" id="KW-1133">Transmembrane helix</keyword>
<name>L1IMZ4_GUITC</name>
<gene>
    <name evidence="2" type="ORF">GUITHDRAFT_116431</name>
</gene>
<feature type="transmembrane region" description="Helical" evidence="1">
    <location>
        <begin position="137"/>
        <end position="153"/>
    </location>
</feature>
<organism evidence="2">
    <name type="scientific">Guillardia theta (strain CCMP2712)</name>
    <name type="common">Cryptophyte</name>
    <dbReference type="NCBI Taxonomy" id="905079"/>
    <lineage>
        <taxon>Eukaryota</taxon>
        <taxon>Cryptophyceae</taxon>
        <taxon>Pyrenomonadales</taxon>
        <taxon>Geminigeraceae</taxon>
        <taxon>Guillardia</taxon>
    </lineage>
</organism>
<evidence type="ECO:0000313" key="3">
    <source>
        <dbReference type="EnsemblProtists" id="EKX37467"/>
    </source>
</evidence>
<sequence length="216" mass="23318">MTACNIAPRLFHPDLFGEGLRNALVGNLQTLSVVLALFLSLLFAMATSGPPLHSDATAIFPQLYFCFVFNGIGISFYGLACTIIPLIFLQILDDVQTAEYLRLNGLGAVLTCITVVICINLGFALIVFGIALFGKPMGFACATNIVILFIGIYNKIRRHASWKAPVSAEKAKSIAKSIQVNGYEQRQCEASSLAADESNPTYPCVSIKSEAAYVIE</sequence>
<dbReference type="RefSeq" id="XP_005824447.1">
    <property type="nucleotide sequence ID" value="XM_005824390.1"/>
</dbReference>
<dbReference type="PaxDb" id="55529-EKX37467"/>
<dbReference type="HOGENOM" id="CLU_1279797_0_0_1"/>
<evidence type="ECO:0000313" key="4">
    <source>
        <dbReference type="Proteomes" id="UP000011087"/>
    </source>
</evidence>
<reference evidence="2 4" key="1">
    <citation type="journal article" date="2012" name="Nature">
        <title>Algal genomes reveal evolutionary mosaicism and the fate of nucleomorphs.</title>
        <authorList>
            <consortium name="DOE Joint Genome Institute"/>
            <person name="Curtis B.A."/>
            <person name="Tanifuji G."/>
            <person name="Burki F."/>
            <person name="Gruber A."/>
            <person name="Irimia M."/>
            <person name="Maruyama S."/>
            <person name="Arias M.C."/>
            <person name="Ball S.G."/>
            <person name="Gile G.H."/>
            <person name="Hirakawa Y."/>
            <person name="Hopkins J.F."/>
            <person name="Kuo A."/>
            <person name="Rensing S.A."/>
            <person name="Schmutz J."/>
            <person name="Symeonidi A."/>
            <person name="Elias M."/>
            <person name="Eveleigh R.J."/>
            <person name="Herman E.K."/>
            <person name="Klute M.J."/>
            <person name="Nakayama T."/>
            <person name="Obornik M."/>
            <person name="Reyes-Prieto A."/>
            <person name="Armbrust E.V."/>
            <person name="Aves S.J."/>
            <person name="Beiko R.G."/>
            <person name="Coutinho P."/>
            <person name="Dacks J.B."/>
            <person name="Durnford D.G."/>
            <person name="Fast N.M."/>
            <person name="Green B.R."/>
            <person name="Grisdale C.J."/>
            <person name="Hempel F."/>
            <person name="Henrissat B."/>
            <person name="Hoppner M.P."/>
            <person name="Ishida K."/>
            <person name="Kim E."/>
            <person name="Koreny L."/>
            <person name="Kroth P.G."/>
            <person name="Liu Y."/>
            <person name="Malik S.B."/>
            <person name="Maier U.G."/>
            <person name="McRose D."/>
            <person name="Mock T."/>
            <person name="Neilson J.A."/>
            <person name="Onodera N.T."/>
            <person name="Poole A.M."/>
            <person name="Pritham E.J."/>
            <person name="Richards T.A."/>
            <person name="Rocap G."/>
            <person name="Roy S.W."/>
            <person name="Sarai C."/>
            <person name="Schaack S."/>
            <person name="Shirato S."/>
            <person name="Slamovits C.H."/>
            <person name="Spencer D.F."/>
            <person name="Suzuki S."/>
            <person name="Worden A.Z."/>
            <person name="Zauner S."/>
            <person name="Barry K."/>
            <person name="Bell C."/>
            <person name="Bharti A.K."/>
            <person name="Crow J.A."/>
            <person name="Grimwood J."/>
            <person name="Kramer R."/>
            <person name="Lindquist E."/>
            <person name="Lucas S."/>
            <person name="Salamov A."/>
            <person name="McFadden G.I."/>
            <person name="Lane C.E."/>
            <person name="Keeling P.J."/>
            <person name="Gray M.W."/>
            <person name="Grigoriev I.V."/>
            <person name="Archibald J.M."/>
        </authorList>
    </citation>
    <scope>NUCLEOTIDE SEQUENCE</scope>
    <source>
        <strain evidence="2 4">CCMP2712</strain>
    </source>
</reference>
<keyword evidence="4" id="KW-1185">Reference proteome</keyword>